<evidence type="ECO:0000259" key="2">
    <source>
        <dbReference type="Pfam" id="PF12969"/>
    </source>
</evidence>
<gene>
    <name evidence="3" type="ORF">PJIAN_4641</name>
</gene>
<dbReference type="RefSeq" id="WP_084252417.1">
    <property type="nucleotide sequence ID" value="NZ_BDCR01000004.1"/>
</dbReference>
<keyword evidence="4" id="KW-1185">Reference proteome</keyword>
<dbReference type="Proteomes" id="UP000076586">
    <property type="component" value="Unassembled WGS sequence"/>
</dbReference>
<dbReference type="Gene3D" id="2.60.40.3140">
    <property type="match status" value="1"/>
</dbReference>
<proteinExistence type="predicted"/>
<reference evidence="4" key="2">
    <citation type="journal article" date="2017" name="Genome Announc.">
        <title>Draft genome sequence of Paludibacter jiangxiensis NM7(T), a propionate-producing fermentative bacterium.</title>
        <authorList>
            <person name="Qiu Y.-L."/>
            <person name="Tourlousse D.M."/>
            <person name="Matsuura N."/>
            <person name="Ohashi A."/>
            <person name="Sekiguchi Y."/>
        </authorList>
    </citation>
    <scope>NUCLEOTIDE SEQUENCE [LARGE SCALE GENOMIC DNA]</scope>
    <source>
        <strain evidence="4">NM7</strain>
    </source>
</reference>
<dbReference type="STRING" id="681398.PJIAN_4641"/>
<feature type="signal peptide" evidence="1">
    <location>
        <begin position="1"/>
        <end position="19"/>
    </location>
</feature>
<dbReference type="OrthoDB" id="98874at2"/>
<reference evidence="4" key="1">
    <citation type="submission" date="2016-04" db="EMBL/GenBank/DDBJ databases">
        <title>Draft genome sequence of Paludibacter jiangxiensis strain NM7.</title>
        <authorList>
            <person name="Qiu Y."/>
            <person name="Matsuura N."/>
            <person name="Ohashi A."/>
            <person name="Tourlousse M.D."/>
            <person name="Sekiguchi Y."/>
        </authorList>
    </citation>
    <scope>NUCLEOTIDE SEQUENCE [LARGE SCALE GENOMIC DNA]</scope>
    <source>
        <strain evidence="4">NM7</strain>
    </source>
</reference>
<dbReference type="InterPro" id="IPR024618">
    <property type="entry name" value="DUF3857"/>
</dbReference>
<feature type="domain" description="DUF3857" evidence="2">
    <location>
        <begin position="73"/>
        <end position="201"/>
    </location>
</feature>
<name>A0A161L9E4_9BACT</name>
<feature type="chain" id="PRO_5007823728" description="DUF3857 domain-containing protein" evidence="1">
    <location>
        <begin position="20"/>
        <end position="658"/>
    </location>
</feature>
<evidence type="ECO:0000313" key="3">
    <source>
        <dbReference type="EMBL" id="GAT64094.1"/>
    </source>
</evidence>
<protein>
    <recommendedName>
        <fullName evidence="2">DUF3857 domain-containing protein</fullName>
    </recommendedName>
</protein>
<dbReference type="AlphaFoldDB" id="A0A161L9E4"/>
<dbReference type="Pfam" id="PF12969">
    <property type="entry name" value="DUF3857"/>
    <property type="match status" value="1"/>
</dbReference>
<sequence>MKKIFVCLVCCLSYAFMLAAEKDTNKFGKVSEEEVKMSSFAEDTSAVAVVLYEKGSSYYQVNNDNLQVCFDVYAKIKILKPAGADCANIKIRYEDYGPNSRETVQSIDGYSYNYVGGKVEKTRLSKEYIFTENIKEKVFQKKITLPNVKAGTLIEYKYTIVSDFEGSIRSWRFQREIPVCQSIYDVLIPEYFSFNVNTRGYCPMENIREPENQTLLLNGGPLLCTSQHIFLKAKNLPALKKDKFVAYMNDYITSVSFEISGVQIPGAVYKSFAYTWKDVEKQLMDDSDFGGNLKKSGLLKEEVKAIKDSKMTNVEKIQALYDLVKSKVKWNEKTSIYNASLKKALKDGVGNSADMNFILINILKDAGFDAYPIVMSSKSEGRLPRANPSINSINYFVVGLDVDDNKYFMDVSRKNAPINVLDDEYLVDMARSFRGVESNLSDWVDLSHINSSLERNVSLIKFENDKMMVEVSSMKTNQLAYDFREQYKKYKNRDEWIESLQNKYGVNIDSYEINGLDSINKPIVEKFTFNKAASLADSKLYVNLLTLFQEKSNPFTADKRELPVELSYPRIVKNAISILVPNGFAVEEMPKSEKVAINDKDALYSYLVQSAGESIQLVSSLTFNQTIYPTTEYVNLKDFWSHIVAKNNEQVVLKKMNL</sequence>
<organism evidence="3 4">
    <name type="scientific">Paludibacter jiangxiensis</name>
    <dbReference type="NCBI Taxonomy" id="681398"/>
    <lineage>
        <taxon>Bacteria</taxon>
        <taxon>Pseudomonadati</taxon>
        <taxon>Bacteroidota</taxon>
        <taxon>Bacteroidia</taxon>
        <taxon>Bacteroidales</taxon>
        <taxon>Paludibacteraceae</taxon>
        <taxon>Paludibacter</taxon>
    </lineage>
</organism>
<evidence type="ECO:0000256" key="1">
    <source>
        <dbReference type="SAM" id="SignalP"/>
    </source>
</evidence>
<dbReference type="Gene3D" id="2.60.120.1130">
    <property type="match status" value="1"/>
</dbReference>
<keyword evidence="1" id="KW-0732">Signal</keyword>
<evidence type="ECO:0000313" key="4">
    <source>
        <dbReference type="Proteomes" id="UP000076586"/>
    </source>
</evidence>
<accession>A0A161L9E4</accession>
<dbReference type="EMBL" id="BDCR01000004">
    <property type="protein sequence ID" value="GAT64094.1"/>
    <property type="molecule type" value="Genomic_DNA"/>
</dbReference>
<comment type="caution">
    <text evidence="3">The sequence shown here is derived from an EMBL/GenBank/DDBJ whole genome shotgun (WGS) entry which is preliminary data.</text>
</comment>
<dbReference type="Gene3D" id="3.10.620.30">
    <property type="match status" value="1"/>
</dbReference>